<reference evidence="2" key="1">
    <citation type="journal article" date="2021" name="Open Biol.">
        <title>Shared evolutionary footprints suggest mitochondrial oxidative damage underlies multiple complex I losses in fungi.</title>
        <authorList>
            <person name="Schikora-Tamarit M.A."/>
            <person name="Marcet-Houben M."/>
            <person name="Nosek J."/>
            <person name="Gabaldon T."/>
        </authorList>
    </citation>
    <scope>NUCLEOTIDE SEQUENCE</scope>
    <source>
        <strain evidence="2">CBS6075</strain>
    </source>
</reference>
<name>A0A9P8NXF0_9ASCO</name>
<gene>
    <name evidence="2" type="ORF">OGAPHI_006692</name>
</gene>
<dbReference type="InterPro" id="IPR052292">
    <property type="entry name" value="Glucose_repression_reg"/>
</dbReference>
<dbReference type="AlphaFoldDB" id="A0A9P8NXF0"/>
<dbReference type="GO" id="GO:0042149">
    <property type="term" value="P:cellular response to glucose starvation"/>
    <property type="evidence" value="ECO:0007669"/>
    <property type="project" value="TreeGrafter"/>
</dbReference>
<keyword evidence="3" id="KW-1185">Reference proteome</keyword>
<evidence type="ECO:0000313" key="3">
    <source>
        <dbReference type="Proteomes" id="UP000769157"/>
    </source>
</evidence>
<dbReference type="EMBL" id="JAEUBE010000487">
    <property type="protein sequence ID" value="KAH3661285.1"/>
    <property type="molecule type" value="Genomic_DNA"/>
</dbReference>
<proteinExistence type="predicted"/>
<accession>A0A9P8NXF0</accession>
<dbReference type="GO" id="GO:0007039">
    <property type="term" value="P:protein catabolic process in the vacuole"/>
    <property type="evidence" value="ECO:0007669"/>
    <property type="project" value="TreeGrafter"/>
</dbReference>
<dbReference type="PANTHER" id="PTHR28051">
    <property type="entry name" value="PROTEIN MTL1-RELATED"/>
    <property type="match status" value="1"/>
</dbReference>
<protein>
    <submittedName>
        <fullName evidence="2">Uncharacterized protein</fullName>
    </submittedName>
</protein>
<feature type="region of interest" description="Disordered" evidence="1">
    <location>
        <begin position="136"/>
        <end position="192"/>
    </location>
</feature>
<feature type="compositionally biased region" description="Basic residues" evidence="1">
    <location>
        <begin position="177"/>
        <end position="186"/>
    </location>
</feature>
<feature type="compositionally biased region" description="Acidic residues" evidence="1">
    <location>
        <begin position="136"/>
        <end position="152"/>
    </location>
</feature>
<feature type="compositionally biased region" description="Low complexity" evidence="1">
    <location>
        <begin position="154"/>
        <end position="168"/>
    </location>
</feature>
<organism evidence="2 3">
    <name type="scientific">Ogataea philodendri</name>
    <dbReference type="NCBI Taxonomy" id="1378263"/>
    <lineage>
        <taxon>Eukaryota</taxon>
        <taxon>Fungi</taxon>
        <taxon>Dikarya</taxon>
        <taxon>Ascomycota</taxon>
        <taxon>Saccharomycotina</taxon>
        <taxon>Pichiomycetes</taxon>
        <taxon>Pichiales</taxon>
        <taxon>Pichiaceae</taxon>
        <taxon>Ogataea</taxon>
    </lineage>
</organism>
<dbReference type="PANTHER" id="PTHR28051:SF1">
    <property type="entry name" value="PROTEIN MTL1-RELATED"/>
    <property type="match status" value="1"/>
</dbReference>
<dbReference type="Proteomes" id="UP000769157">
    <property type="component" value="Unassembled WGS sequence"/>
</dbReference>
<evidence type="ECO:0000256" key="1">
    <source>
        <dbReference type="SAM" id="MobiDB-lite"/>
    </source>
</evidence>
<evidence type="ECO:0000313" key="2">
    <source>
        <dbReference type="EMBL" id="KAH3661285.1"/>
    </source>
</evidence>
<sequence length="212" mass="24340">MDDNFLQEAWSTCLKGVPSQSFEVVSAPLQAVDYFSVALSEEQYFRCWNTISKSKFVKPRELSSVYRLRTLKSHGQVEDIQLILPCTSSQRLQNACWRAWQKQRNKLPELDPAAINWHKENDITALYGPLMGDPEYAVDEDSSDNDDTDDDFSSSRFSSMSSSVSSVDFGKRPNLQPRHRRQRKQKQVSFSESVSRRDIVGDTIFDCTYSMV</sequence>
<dbReference type="RefSeq" id="XP_046058409.1">
    <property type="nucleotide sequence ID" value="XM_046208004.1"/>
</dbReference>
<dbReference type="GeneID" id="70238656"/>
<comment type="caution">
    <text evidence="2">The sequence shown here is derived from an EMBL/GenBank/DDBJ whole genome shotgun (WGS) entry which is preliminary data.</text>
</comment>
<reference evidence="2" key="2">
    <citation type="submission" date="2021-01" db="EMBL/GenBank/DDBJ databases">
        <authorList>
            <person name="Schikora-Tamarit M.A."/>
        </authorList>
    </citation>
    <scope>NUCLEOTIDE SEQUENCE</scope>
    <source>
        <strain evidence="2">CBS6075</strain>
    </source>
</reference>
<dbReference type="OrthoDB" id="5563539at2759"/>
<dbReference type="GO" id="GO:0005773">
    <property type="term" value="C:vacuole"/>
    <property type="evidence" value="ECO:0007669"/>
    <property type="project" value="GOC"/>
</dbReference>